<dbReference type="EMBL" id="CP051128">
    <property type="protein sequence ID" value="QIZ08652.1"/>
    <property type="molecule type" value="Genomic_DNA"/>
</dbReference>
<feature type="region of interest" description="Disordered" evidence="1">
    <location>
        <begin position="304"/>
        <end position="393"/>
    </location>
</feature>
<name>A0A6H1P5E7_PRIMG</name>
<dbReference type="PANTHER" id="PTHR38463">
    <property type="entry name" value="STRESS RESPONSE PROTEIN YSNF"/>
    <property type="match status" value="1"/>
</dbReference>
<dbReference type="PANTHER" id="PTHR38463:SF1">
    <property type="entry name" value="STRESS RESPONSE PROTEIN YSNF"/>
    <property type="match status" value="1"/>
</dbReference>
<dbReference type="NCBIfam" id="TIGR02271">
    <property type="entry name" value="YsnF/AvaK domain"/>
    <property type="match status" value="1"/>
</dbReference>
<evidence type="ECO:0000313" key="4">
    <source>
        <dbReference type="EMBL" id="QIZ08652.1"/>
    </source>
</evidence>
<dbReference type="Pfam" id="PF09557">
    <property type="entry name" value="DUF2382"/>
    <property type="match status" value="1"/>
</dbReference>
<feature type="compositionally biased region" description="Basic and acidic residues" evidence="1">
    <location>
        <begin position="304"/>
        <end position="313"/>
    </location>
</feature>
<sequence>MSMEKRIVGIFNSEQEVLYAIEELKRQGHRETDMMVVAENRSRIPLILSHTGVMVEADIQMTTLAGVMMDSFFTIMTAGMGGGKVNTLSNRLIERGLPVLTAKQCEVEINKGKMILLVDTNGTYESSVNKAQYETERYETEKTSAVQLREEQLDIIKERVQVGELQLHKEVVEEQRTVHVPLIREEIYVERRPVIDGKVDGSPFTTDEIIRIPVMEERIEVMKRPVVVEEVIVGKRKIQETKQVQDTIRKEEARIERSIPSPMEEKKLVTQLAIVGQEEVITESPNILIVEGNPDIATIMNEVKKEETREKRTGSLAVQNDKNKSESSASKNEKASGTLTDSPVLKENESESYVPISAAIVKEEASHNNENSSLDEENKNNKNQMKRRKNNTQ</sequence>
<organism evidence="4 5">
    <name type="scientific">Priestia megaterium</name>
    <name type="common">Bacillus megaterium</name>
    <dbReference type="NCBI Taxonomy" id="1404"/>
    <lineage>
        <taxon>Bacteria</taxon>
        <taxon>Bacillati</taxon>
        <taxon>Bacillota</taxon>
        <taxon>Bacilli</taxon>
        <taxon>Bacillales</taxon>
        <taxon>Bacillaceae</taxon>
        <taxon>Priestia</taxon>
    </lineage>
</organism>
<gene>
    <name evidence="4" type="ORF">HFZ78_19735</name>
</gene>
<evidence type="ECO:0000259" key="3">
    <source>
        <dbReference type="Pfam" id="PF11181"/>
    </source>
</evidence>
<evidence type="ECO:0000313" key="5">
    <source>
        <dbReference type="Proteomes" id="UP000501868"/>
    </source>
</evidence>
<dbReference type="InterPro" id="IPR019060">
    <property type="entry name" value="DUF2382"/>
</dbReference>
<dbReference type="InterPro" id="IPR052967">
    <property type="entry name" value="Stress_Response_Assoc"/>
</dbReference>
<reference evidence="4 5" key="1">
    <citation type="submission" date="2020-04" db="EMBL/GenBank/DDBJ databases">
        <title>Genome-Wide Identification of 5-Methylcytosine Sites in Bacterial Genomes By High-Throughput Sequencing of MspJI Restriction Fragments.</title>
        <authorList>
            <person name="Wu V."/>
        </authorList>
    </citation>
    <scope>NUCLEOTIDE SEQUENCE [LARGE SCALE GENOMIC DNA]</scope>
    <source>
        <strain evidence="4 5">S2</strain>
    </source>
</reference>
<accession>A0A6H1P5E7</accession>
<dbReference type="Pfam" id="PF11181">
    <property type="entry name" value="YflT"/>
    <property type="match status" value="1"/>
</dbReference>
<protein>
    <submittedName>
        <fullName evidence="4">YsnF/AvaK domain-containing protein</fullName>
    </submittedName>
</protein>
<feature type="domain" description="General stress protein 17M-like" evidence="3">
    <location>
        <begin position="7"/>
        <end position="111"/>
    </location>
</feature>
<dbReference type="Proteomes" id="UP000501868">
    <property type="component" value="Chromosome"/>
</dbReference>
<reference evidence="4 5" key="2">
    <citation type="submission" date="2020-04" db="EMBL/GenBank/DDBJ databases">
        <authorList>
            <person name="Fomenkov A."/>
            <person name="Anton B.P."/>
            <person name="Roberts R.J."/>
        </authorList>
    </citation>
    <scope>NUCLEOTIDE SEQUENCE [LARGE SCALE GENOMIC DNA]</scope>
    <source>
        <strain evidence="4 5">S2</strain>
    </source>
</reference>
<dbReference type="InterPro" id="IPR025889">
    <property type="entry name" value="GSP17M-like_dom"/>
</dbReference>
<evidence type="ECO:0000256" key="1">
    <source>
        <dbReference type="SAM" id="MobiDB-lite"/>
    </source>
</evidence>
<evidence type="ECO:0000259" key="2">
    <source>
        <dbReference type="Pfam" id="PF09557"/>
    </source>
</evidence>
<feature type="domain" description="DUF2382" evidence="2">
    <location>
        <begin position="147"/>
        <end position="255"/>
    </location>
</feature>
<dbReference type="AlphaFoldDB" id="A0A6H1P5E7"/>
<proteinExistence type="predicted"/>
<feature type="compositionally biased region" description="Basic residues" evidence="1">
    <location>
        <begin position="384"/>
        <end position="393"/>
    </location>
</feature>